<protein>
    <submittedName>
        <fullName evidence="3">3-methyladenine DNA glycosylase</fullName>
    </submittedName>
</protein>
<proteinExistence type="predicted"/>
<dbReference type="EMBL" id="CP066078">
    <property type="protein sequence ID" value="QQC59047.1"/>
    <property type="molecule type" value="Genomic_DNA"/>
</dbReference>
<keyword evidence="1" id="KW-0227">DNA damage</keyword>
<dbReference type="Gene3D" id="1.10.340.30">
    <property type="entry name" value="Hypothetical protein, domain 2"/>
    <property type="match status" value="1"/>
</dbReference>
<accession>A0A7T4MSY4</accession>
<evidence type="ECO:0000313" key="3">
    <source>
        <dbReference type="EMBL" id="QQC59047.1"/>
    </source>
</evidence>
<dbReference type="SUPFAM" id="SSF48150">
    <property type="entry name" value="DNA-glycosylase"/>
    <property type="match status" value="1"/>
</dbReference>
<dbReference type="PANTHER" id="PTHR43003">
    <property type="entry name" value="DNA-3-METHYLADENINE GLYCOSYLASE"/>
    <property type="match status" value="1"/>
</dbReference>
<sequence>MPAPCVRERLLRPDSPVDLARTLAVLRRGTSDPTVRIRSGSHGTRAVLTARIPEDTGAGLTAVLEQGPHLAPDAAAREAASGPACWPILVRAWGRDPEEVAAFLDRAAALTGLADDWPGFAASPEHRLIPAGIRAAFRTRPGLRLSSSGWIFRHAVSAVFEQKVTGAEAIGAWQRLTREHADPAPSPGRTAPVWARDLVLPLTPLQWRRIPSWHWRTAGVDAPRSAAVGRLAEAAGSLIRVEEARRAAAPVVEGPAPDVAASDTGPAAGGAAHGVAALARGLAAVPGIGPWTVAETMQRSHGLPDAISVGDYHLAHGVCYALEGRAGDDERMLRLLRPWAGNRQRVVRMILAAGPRLPRRGPRVAPQAHRFGG</sequence>
<name>A0A7T4MSY4_9MICC</name>
<dbReference type="GO" id="GO:0008725">
    <property type="term" value="F:DNA-3-methyladenine glycosylase activity"/>
    <property type="evidence" value="ECO:0007669"/>
    <property type="project" value="TreeGrafter"/>
</dbReference>
<organism evidence="3 4">
    <name type="scientific">Rothia kristinae</name>
    <dbReference type="NCBI Taxonomy" id="37923"/>
    <lineage>
        <taxon>Bacteria</taxon>
        <taxon>Bacillati</taxon>
        <taxon>Actinomycetota</taxon>
        <taxon>Actinomycetes</taxon>
        <taxon>Micrococcales</taxon>
        <taxon>Micrococcaceae</taxon>
        <taxon>Rothia</taxon>
    </lineage>
</organism>
<dbReference type="InterPro" id="IPR051912">
    <property type="entry name" value="Alkylbase_DNA_Glycosylase/TA"/>
</dbReference>
<evidence type="ECO:0000256" key="1">
    <source>
        <dbReference type="ARBA" id="ARBA00022763"/>
    </source>
</evidence>
<dbReference type="GO" id="GO:0006307">
    <property type="term" value="P:DNA alkylation repair"/>
    <property type="evidence" value="ECO:0007669"/>
    <property type="project" value="TreeGrafter"/>
</dbReference>
<evidence type="ECO:0000256" key="2">
    <source>
        <dbReference type="ARBA" id="ARBA00023204"/>
    </source>
</evidence>
<dbReference type="PANTHER" id="PTHR43003:SF6">
    <property type="entry name" value="DNA GLYCOSYLASE"/>
    <property type="match status" value="1"/>
</dbReference>
<reference evidence="3 4" key="1">
    <citation type="submission" date="2020-12" db="EMBL/GenBank/DDBJ databases">
        <title>FDA dAtabase for Regulatory Grade micrObial Sequences (FDA-ARGOS): Supporting development and validation of Infectious Disease Dx tests.</title>
        <authorList>
            <person name="Sproer C."/>
            <person name="Gronow S."/>
            <person name="Severitt S."/>
            <person name="Schroder I."/>
            <person name="Tallon L."/>
            <person name="Sadzewicz L."/>
            <person name="Zhao X."/>
            <person name="Boylan J."/>
            <person name="Ott S."/>
            <person name="Bowen H."/>
            <person name="Vavikolanu K."/>
            <person name="Mehta A."/>
            <person name="Aluvathingal J."/>
            <person name="Nadendla S."/>
            <person name="Lowell S."/>
            <person name="Myers T."/>
            <person name="Yan Y."/>
            <person name="Sichtig H."/>
        </authorList>
    </citation>
    <scope>NUCLEOTIDE SEQUENCE [LARGE SCALE GENOMIC DNA]</scope>
    <source>
        <strain evidence="3 4">FDAARGOS_1001</strain>
    </source>
</reference>
<dbReference type="Proteomes" id="UP000595221">
    <property type="component" value="Chromosome"/>
</dbReference>
<evidence type="ECO:0000313" key="4">
    <source>
        <dbReference type="Proteomes" id="UP000595221"/>
    </source>
</evidence>
<dbReference type="GO" id="GO:0006285">
    <property type="term" value="P:base-excision repair, AP site formation"/>
    <property type="evidence" value="ECO:0007669"/>
    <property type="project" value="TreeGrafter"/>
</dbReference>
<gene>
    <name evidence="3" type="ORF">I6H58_08840</name>
</gene>
<keyword evidence="2" id="KW-0234">DNA repair</keyword>
<dbReference type="GO" id="GO:0043916">
    <property type="term" value="F:DNA-7-methylguanine glycosylase activity"/>
    <property type="evidence" value="ECO:0007669"/>
    <property type="project" value="TreeGrafter"/>
</dbReference>
<dbReference type="RefSeq" id="WP_144938481.1">
    <property type="nucleotide sequence ID" value="NZ_CP066078.1"/>
</dbReference>
<dbReference type="GO" id="GO:0032993">
    <property type="term" value="C:protein-DNA complex"/>
    <property type="evidence" value="ECO:0007669"/>
    <property type="project" value="TreeGrafter"/>
</dbReference>
<dbReference type="AlphaFoldDB" id="A0A7T4MSY4"/>
<dbReference type="GO" id="GO:0005737">
    <property type="term" value="C:cytoplasm"/>
    <property type="evidence" value="ECO:0007669"/>
    <property type="project" value="TreeGrafter"/>
</dbReference>
<dbReference type="InterPro" id="IPR011257">
    <property type="entry name" value="DNA_glycosylase"/>
</dbReference>
<dbReference type="GO" id="GO:0032131">
    <property type="term" value="F:alkylated DNA binding"/>
    <property type="evidence" value="ECO:0007669"/>
    <property type="project" value="TreeGrafter"/>
</dbReference>